<organism evidence="2 3">
    <name type="scientific">Aplysia californica</name>
    <name type="common">California sea hare</name>
    <dbReference type="NCBI Taxonomy" id="6500"/>
    <lineage>
        <taxon>Eukaryota</taxon>
        <taxon>Metazoa</taxon>
        <taxon>Spiralia</taxon>
        <taxon>Lophotrochozoa</taxon>
        <taxon>Mollusca</taxon>
        <taxon>Gastropoda</taxon>
        <taxon>Heterobranchia</taxon>
        <taxon>Euthyneura</taxon>
        <taxon>Tectipleura</taxon>
        <taxon>Aplysiida</taxon>
        <taxon>Aplysioidea</taxon>
        <taxon>Aplysiidae</taxon>
        <taxon>Aplysia</taxon>
    </lineage>
</organism>
<dbReference type="RefSeq" id="XP_005092813.1">
    <property type="nucleotide sequence ID" value="XM_005092756.2"/>
</dbReference>
<evidence type="ECO:0000313" key="3">
    <source>
        <dbReference type="RefSeq" id="XP_005092813.1"/>
    </source>
</evidence>
<evidence type="ECO:0000256" key="1">
    <source>
        <dbReference type="SAM" id="SignalP"/>
    </source>
</evidence>
<feature type="signal peptide" evidence="1">
    <location>
        <begin position="1"/>
        <end position="21"/>
    </location>
</feature>
<proteinExistence type="predicted"/>
<reference evidence="3" key="1">
    <citation type="submission" date="2025-08" db="UniProtKB">
        <authorList>
            <consortium name="RefSeq"/>
        </authorList>
    </citation>
    <scope>IDENTIFICATION</scope>
</reference>
<evidence type="ECO:0000313" key="2">
    <source>
        <dbReference type="Proteomes" id="UP000694888"/>
    </source>
</evidence>
<feature type="chain" id="PRO_5046493465" evidence="1">
    <location>
        <begin position="22"/>
        <end position="113"/>
    </location>
</feature>
<dbReference type="GeneID" id="101862708"/>
<sequence>MVSNVFRLGFCLAVFLAMSTADEFRDPLRYASDGSAYCTTHEIRPTHMKVGDTARTNDCYDCTCSWAGLYCRGFGVKEANNAYHINVPRGCELIIDGCNYYYVSIYNRRVRCN</sequence>
<dbReference type="Gene3D" id="2.60.40.1900">
    <property type="entry name" value="Beta-microseminoprotein (PSP94) domain"/>
    <property type="match status" value="1"/>
</dbReference>
<accession>A0ABM0JFZ3</accession>
<protein>
    <submittedName>
        <fullName evidence="3">Uncharacterized protein LOC101862708</fullName>
    </submittedName>
</protein>
<name>A0ABM0JFZ3_APLCA</name>
<gene>
    <name evidence="3" type="primary">LOC101862708</name>
</gene>
<keyword evidence="1" id="KW-0732">Signal</keyword>
<keyword evidence="2" id="KW-1185">Reference proteome</keyword>
<dbReference type="Proteomes" id="UP000694888">
    <property type="component" value="Unplaced"/>
</dbReference>